<dbReference type="InterPro" id="IPR025392">
    <property type="entry name" value="DUF4124"/>
</dbReference>
<dbReference type="RefSeq" id="WP_033976557.1">
    <property type="nucleotide sequence ID" value="NZ_CAXODM010000026.1"/>
</dbReference>
<accession>A0A6A9JZG6</accession>
<evidence type="ECO:0000313" key="4">
    <source>
        <dbReference type="EMBL" id="MUI59226.1"/>
    </source>
</evidence>
<comment type="caution">
    <text evidence="4">The sequence shown here is derived from an EMBL/GenBank/DDBJ whole genome shotgun (WGS) entry which is preliminary data.</text>
</comment>
<feature type="domain" description="DUF4124" evidence="3">
    <location>
        <begin position="8"/>
        <end position="62"/>
    </location>
</feature>
<organism evidence="4">
    <name type="scientific">Pseudomonas aeruginosa</name>
    <dbReference type="NCBI Taxonomy" id="287"/>
    <lineage>
        <taxon>Bacteria</taxon>
        <taxon>Pseudomonadati</taxon>
        <taxon>Pseudomonadota</taxon>
        <taxon>Gammaproteobacteria</taxon>
        <taxon>Pseudomonadales</taxon>
        <taxon>Pseudomonadaceae</taxon>
        <taxon>Pseudomonas</taxon>
    </lineage>
</organism>
<name>A0A6A9JZG6_PSEAI</name>
<evidence type="ECO:0000256" key="2">
    <source>
        <dbReference type="SAM" id="SignalP"/>
    </source>
</evidence>
<feature type="chain" id="PRO_5025590073" evidence="2">
    <location>
        <begin position="19"/>
        <end position="169"/>
    </location>
</feature>
<reference evidence="4" key="1">
    <citation type="submission" date="2019-11" db="EMBL/GenBank/DDBJ databases">
        <title>Genomes of ocular Pseudomonas aeruginosa isolates.</title>
        <authorList>
            <person name="Khan M."/>
            <person name="Rice S.A."/>
            <person name="Willcox M.D.P."/>
            <person name="Stapleton F."/>
        </authorList>
    </citation>
    <scope>NUCLEOTIDE SEQUENCE</scope>
    <source>
        <strain evidence="4">PA206</strain>
    </source>
</reference>
<evidence type="ECO:0000259" key="3">
    <source>
        <dbReference type="Pfam" id="PF13511"/>
    </source>
</evidence>
<dbReference type="AlphaFoldDB" id="A0A6A9JZG6"/>
<dbReference type="EMBL" id="WOAJ01000005">
    <property type="protein sequence ID" value="MUI59226.1"/>
    <property type="molecule type" value="Genomic_DNA"/>
</dbReference>
<dbReference type="Pfam" id="PF13511">
    <property type="entry name" value="DUF4124"/>
    <property type="match status" value="1"/>
</dbReference>
<proteinExistence type="predicted"/>
<sequence length="169" mass="17927">MRSLPLLLALSLAPAGEAATVFRCEDASGHVTFTQLGCPNAQAGERIEADNPPPGGTSVTPMATPAPLRREAPSVVVVGEGKEKCGARLGEQERRKAIVEQRIVAGMTRADVERALGKPDQVSGNNAEVTYRYKADKRRGARSVSFDQEGCVKGKADSGSSRPKRQPSN</sequence>
<feature type="signal peptide" evidence="2">
    <location>
        <begin position="1"/>
        <end position="18"/>
    </location>
</feature>
<keyword evidence="2" id="KW-0732">Signal</keyword>
<feature type="region of interest" description="Disordered" evidence="1">
    <location>
        <begin position="44"/>
        <end position="71"/>
    </location>
</feature>
<feature type="region of interest" description="Disordered" evidence="1">
    <location>
        <begin position="133"/>
        <end position="169"/>
    </location>
</feature>
<protein>
    <submittedName>
        <fullName evidence="4">DUF4124 domain-containing protein</fullName>
    </submittedName>
</protein>
<evidence type="ECO:0000256" key="1">
    <source>
        <dbReference type="SAM" id="MobiDB-lite"/>
    </source>
</evidence>
<gene>
    <name evidence="4" type="ORF">GNQ20_15590</name>
</gene>